<dbReference type="OrthoDB" id="4247549at2"/>
<feature type="compositionally biased region" description="Basic and acidic residues" evidence="1">
    <location>
        <begin position="25"/>
        <end position="34"/>
    </location>
</feature>
<feature type="compositionally biased region" description="Basic and acidic residues" evidence="1">
    <location>
        <begin position="46"/>
        <end position="82"/>
    </location>
</feature>
<feature type="region of interest" description="Disordered" evidence="1">
    <location>
        <begin position="18"/>
        <end position="113"/>
    </location>
</feature>
<reference evidence="2" key="1">
    <citation type="submission" date="2020-10" db="EMBL/GenBank/DDBJ databases">
        <title>De novo genome project of the cellulose decomposer Thermobifida halotolerans type strain.</title>
        <authorList>
            <person name="Nagy I."/>
            <person name="Horvath B."/>
            <person name="Kukolya J."/>
            <person name="Nagy I."/>
            <person name="Orsini M."/>
        </authorList>
    </citation>
    <scope>NUCLEOTIDE SEQUENCE</scope>
    <source>
        <strain evidence="2">DSM 44931</strain>
    </source>
</reference>
<dbReference type="KEGG" id="thao:NI17_015415"/>
<protein>
    <submittedName>
        <fullName evidence="2">Uncharacterized protein</fullName>
    </submittedName>
</protein>
<evidence type="ECO:0000313" key="3">
    <source>
        <dbReference type="Proteomes" id="UP000265719"/>
    </source>
</evidence>
<keyword evidence="3" id="KW-1185">Reference proteome</keyword>
<proteinExistence type="predicted"/>
<dbReference type="EMBL" id="CP063196">
    <property type="protein sequence ID" value="UOE18226.1"/>
    <property type="molecule type" value="Genomic_DNA"/>
</dbReference>
<dbReference type="RefSeq" id="WP_157129813.1">
    <property type="nucleotide sequence ID" value="NZ_CP063196.1"/>
</dbReference>
<evidence type="ECO:0000313" key="2">
    <source>
        <dbReference type="EMBL" id="UOE18226.1"/>
    </source>
</evidence>
<organism evidence="2 3">
    <name type="scientific">Thermobifida halotolerans</name>
    <dbReference type="NCBI Taxonomy" id="483545"/>
    <lineage>
        <taxon>Bacteria</taxon>
        <taxon>Bacillati</taxon>
        <taxon>Actinomycetota</taxon>
        <taxon>Actinomycetes</taxon>
        <taxon>Streptosporangiales</taxon>
        <taxon>Nocardiopsidaceae</taxon>
        <taxon>Thermobifida</taxon>
    </lineage>
</organism>
<evidence type="ECO:0000256" key="1">
    <source>
        <dbReference type="SAM" id="MobiDB-lite"/>
    </source>
</evidence>
<dbReference type="AlphaFoldDB" id="A0A399G3N0"/>
<gene>
    <name evidence="2" type="ORF">NI17_015415</name>
</gene>
<dbReference type="Proteomes" id="UP000265719">
    <property type="component" value="Chromosome"/>
</dbReference>
<accession>A0A399G3N0</accession>
<sequence>MRTLLALCALVLRAVRPSRGSHAVRRGEQLEPLERSAGSPRTVRRNVAEREHLERVPLAERTADALRGEQLEPEPRTGHRGEPVNVAERTAESPREPREPETGTASAPRAARGRPYAELVPAAMPVNPYAAPVPVTLPAKPHTVATEAALIRPYLVAWEREQERERTDRSRLGIAVLLDIARAEGTSQ</sequence>
<feature type="compositionally biased region" description="Basic and acidic residues" evidence="1">
    <location>
        <begin position="89"/>
        <end position="101"/>
    </location>
</feature>
<name>A0A399G3N0_9ACTN</name>